<dbReference type="EMBL" id="ML179329">
    <property type="protein sequence ID" value="THU90622.1"/>
    <property type="molecule type" value="Genomic_DNA"/>
</dbReference>
<keyword evidence="4" id="KW-1185">Reference proteome</keyword>
<protein>
    <recommendedName>
        <fullName evidence="5">Rap1 Myb domain-containing protein</fullName>
    </recommendedName>
</protein>
<evidence type="ECO:0000313" key="3">
    <source>
        <dbReference type="EMBL" id="THU90622.1"/>
    </source>
</evidence>
<organism evidence="3 4">
    <name type="scientific">Dendrothele bispora (strain CBS 962.96)</name>
    <dbReference type="NCBI Taxonomy" id="1314807"/>
    <lineage>
        <taxon>Eukaryota</taxon>
        <taxon>Fungi</taxon>
        <taxon>Dikarya</taxon>
        <taxon>Basidiomycota</taxon>
        <taxon>Agaricomycotina</taxon>
        <taxon>Agaricomycetes</taxon>
        <taxon>Agaricomycetidae</taxon>
        <taxon>Agaricales</taxon>
        <taxon>Agaricales incertae sedis</taxon>
        <taxon>Dendrothele</taxon>
    </lineage>
</organism>
<reference evidence="3 4" key="1">
    <citation type="journal article" date="2019" name="Nat. Ecol. Evol.">
        <title>Megaphylogeny resolves global patterns of mushroom evolution.</title>
        <authorList>
            <person name="Varga T."/>
            <person name="Krizsan K."/>
            <person name="Foldi C."/>
            <person name="Dima B."/>
            <person name="Sanchez-Garcia M."/>
            <person name="Sanchez-Ramirez S."/>
            <person name="Szollosi G.J."/>
            <person name="Szarkandi J.G."/>
            <person name="Papp V."/>
            <person name="Albert L."/>
            <person name="Andreopoulos W."/>
            <person name="Angelini C."/>
            <person name="Antonin V."/>
            <person name="Barry K.W."/>
            <person name="Bougher N.L."/>
            <person name="Buchanan P."/>
            <person name="Buyck B."/>
            <person name="Bense V."/>
            <person name="Catcheside P."/>
            <person name="Chovatia M."/>
            <person name="Cooper J."/>
            <person name="Damon W."/>
            <person name="Desjardin D."/>
            <person name="Finy P."/>
            <person name="Geml J."/>
            <person name="Haridas S."/>
            <person name="Hughes K."/>
            <person name="Justo A."/>
            <person name="Karasinski D."/>
            <person name="Kautmanova I."/>
            <person name="Kiss B."/>
            <person name="Kocsube S."/>
            <person name="Kotiranta H."/>
            <person name="LaButti K.M."/>
            <person name="Lechner B.E."/>
            <person name="Liimatainen K."/>
            <person name="Lipzen A."/>
            <person name="Lukacs Z."/>
            <person name="Mihaltcheva S."/>
            <person name="Morgado L.N."/>
            <person name="Niskanen T."/>
            <person name="Noordeloos M.E."/>
            <person name="Ohm R.A."/>
            <person name="Ortiz-Santana B."/>
            <person name="Ovrebo C."/>
            <person name="Racz N."/>
            <person name="Riley R."/>
            <person name="Savchenko A."/>
            <person name="Shiryaev A."/>
            <person name="Soop K."/>
            <person name="Spirin V."/>
            <person name="Szebenyi C."/>
            <person name="Tomsovsky M."/>
            <person name="Tulloss R.E."/>
            <person name="Uehling J."/>
            <person name="Grigoriev I.V."/>
            <person name="Vagvolgyi C."/>
            <person name="Papp T."/>
            <person name="Martin F.M."/>
            <person name="Miettinen O."/>
            <person name="Hibbett D.S."/>
            <person name="Nagy L.G."/>
        </authorList>
    </citation>
    <scope>NUCLEOTIDE SEQUENCE [LARGE SCALE GENOMIC DNA]</scope>
    <source>
        <strain evidence="3 4">CBS 962.96</strain>
    </source>
</reference>
<evidence type="ECO:0000256" key="1">
    <source>
        <dbReference type="SAM" id="MobiDB-lite"/>
    </source>
</evidence>
<feature type="transmembrane region" description="Helical" evidence="2">
    <location>
        <begin position="184"/>
        <end position="213"/>
    </location>
</feature>
<keyword evidence="2" id="KW-0812">Transmembrane</keyword>
<accession>A0A4S8LMR3</accession>
<dbReference type="Gene3D" id="1.10.10.60">
    <property type="entry name" value="Homeodomain-like"/>
    <property type="match status" value="1"/>
</dbReference>
<feature type="region of interest" description="Disordered" evidence="1">
    <location>
        <begin position="81"/>
        <end position="107"/>
    </location>
</feature>
<keyword evidence="2" id="KW-0472">Membrane</keyword>
<dbReference type="AlphaFoldDB" id="A0A4S8LMR3"/>
<evidence type="ECO:0008006" key="5">
    <source>
        <dbReference type="Google" id="ProtNLM"/>
    </source>
</evidence>
<feature type="compositionally biased region" description="Low complexity" evidence="1">
    <location>
        <begin position="87"/>
        <end position="99"/>
    </location>
</feature>
<dbReference type="Proteomes" id="UP000297245">
    <property type="component" value="Unassembled WGS sequence"/>
</dbReference>
<evidence type="ECO:0000313" key="4">
    <source>
        <dbReference type="Proteomes" id="UP000297245"/>
    </source>
</evidence>
<evidence type="ECO:0000256" key="2">
    <source>
        <dbReference type="SAM" id="Phobius"/>
    </source>
</evidence>
<keyword evidence="2" id="KW-1133">Transmembrane helix</keyword>
<sequence>MGDTRYKPHTDADDERLIQYLATHDVRTGSASTYQSIVNNEDGTSPWGAERTWAAWRSRYAHHKHDFDRRIRQYRLKHGMVHRDDSGQSSNDQTQTTSSHFESPSPFGVSSAAGGSITGLNALPACNTTISSYPSLPPATISPSKNMHLTLIAERVISSNRYSKPTSRRNSDTWMKDVSLSSRFLATCTSFLFVFVVFILLLSSLCLTLVTFFN</sequence>
<name>A0A4S8LMR3_DENBC</name>
<proteinExistence type="predicted"/>
<dbReference type="OrthoDB" id="435460at2759"/>
<gene>
    <name evidence="3" type="ORF">K435DRAFT_255031</name>
</gene>